<comment type="similarity">
    <text evidence="8">Belongs to the binding-protein-dependent transport system permease family. LivHM subfamily.</text>
</comment>
<dbReference type="PANTHER" id="PTHR11795:SF450">
    <property type="entry name" value="ABC TRANSPORTER PERMEASE PROTEIN"/>
    <property type="match status" value="1"/>
</dbReference>
<dbReference type="PANTHER" id="PTHR11795">
    <property type="entry name" value="BRANCHED-CHAIN AMINO ACID TRANSPORT SYSTEM PERMEASE PROTEIN LIVH"/>
    <property type="match status" value="1"/>
</dbReference>
<protein>
    <submittedName>
        <fullName evidence="10">Unannotated protein</fullName>
    </submittedName>
</protein>
<reference evidence="10" key="1">
    <citation type="submission" date="2020-05" db="EMBL/GenBank/DDBJ databases">
        <authorList>
            <person name="Chiriac C."/>
            <person name="Salcher M."/>
            <person name="Ghai R."/>
            <person name="Kavagutti S V."/>
        </authorList>
    </citation>
    <scope>NUCLEOTIDE SEQUENCE</scope>
</reference>
<feature type="transmembrane region" description="Helical" evidence="9">
    <location>
        <begin position="142"/>
        <end position="162"/>
    </location>
</feature>
<keyword evidence="3" id="KW-1003">Cell membrane</keyword>
<dbReference type="InterPro" id="IPR001851">
    <property type="entry name" value="ABC_transp_permease"/>
</dbReference>
<gene>
    <name evidence="10" type="ORF">UFOPK1722_01388</name>
</gene>
<feature type="transmembrane region" description="Helical" evidence="9">
    <location>
        <begin position="514"/>
        <end position="532"/>
    </location>
</feature>
<feature type="transmembrane region" description="Helical" evidence="9">
    <location>
        <begin position="702"/>
        <end position="721"/>
    </location>
</feature>
<dbReference type="CDD" id="cd06582">
    <property type="entry name" value="TM_PBP1_LivH_like"/>
    <property type="match status" value="1"/>
</dbReference>
<proteinExistence type="inferred from homology"/>
<dbReference type="GO" id="GO:0005886">
    <property type="term" value="C:plasma membrane"/>
    <property type="evidence" value="ECO:0007669"/>
    <property type="project" value="UniProtKB-SubCell"/>
</dbReference>
<evidence type="ECO:0000256" key="7">
    <source>
        <dbReference type="ARBA" id="ARBA00023136"/>
    </source>
</evidence>
<comment type="subcellular location">
    <subcellularLocation>
        <location evidence="1">Cell membrane</location>
        <topology evidence="1">Multi-pass membrane protein</topology>
    </subcellularLocation>
</comment>
<feature type="transmembrane region" description="Helical" evidence="9">
    <location>
        <begin position="34"/>
        <end position="51"/>
    </location>
</feature>
<accession>A0A6J6FDW6</accession>
<organism evidence="10">
    <name type="scientific">freshwater metagenome</name>
    <dbReference type="NCBI Taxonomy" id="449393"/>
    <lineage>
        <taxon>unclassified sequences</taxon>
        <taxon>metagenomes</taxon>
        <taxon>ecological metagenomes</taxon>
    </lineage>
</organism>
<dbReference type="InterPro" id="IPR043428">
    <property type="entry name" value="LivM-like"/>
</dbReference>
<feature type="transmembrane region" description="Helical" evidence="9">
    <location>
        <begin position="342"/>
        <end position="360"/>
    </location>
</feature>
<evidence type="ECO:0000256" key="2">
    <source>
        <dbReference type="ARBA" id="ARBA00022448"/>
    </source>
</evidence>
<keyword evidence="6 9" id="KW-1133">Transmembrane helix</keyword>
<feature type="transmembrane region" description="Helical" evidence="9">
    <location>
        <begin position="271"/>
        <end position="294"/>
    </location>
</feature>
<dbReference type="GO" id="GO:0015658">
    <property type="term" value="F:branched-chain amino acid transmembrane transporter activity"/>
    <property type="evidence" value="ECO:0007669"/>
    <property type="project" value="InterPro"/>
</dbReference>
<keyword evidence="5" id="KW-0029">Amino-acid transport</keyword>
<evidence type="ECO:0000256" key="6">
    <source>
        <dbReference type="ARBA" id="ARBA00022989"/>
    </source>
</evidence>
<feature type="transmembrane region" description="Helical" evidence="9">
    <location>
        <begin position="544"/>
        <end position="570"/>
    </location>
</feature>
<feature type="transmembrane region" description="Helical" evidence="9">
    <location>
        <begin position="391"/>
        <end position="410"/>
    </location>
</feature>
<feature type="transmembrane region" description="Helical" evidence="9">
    <location>
        <begin position="642"/>
        <end position="662"/>
    </location>
</feature>
<dbReference type="InterPro" id="IPR052157">
    <property type="entry name" value="BCAA_transport_permease"/>
</dbReference>
<feature type="transmembrane region" description="Helical" evidence="9">
    <location>
        <begin position="315"/>
        <end position="336"/>
    </location>
</feature>
<evidence type="ECO:0000256" key="3">
    <source>
        <dbReference type="ARBA" id="ARBA00022475"/>
    </source>
</evidence>
<evidence type="ECO:0000256" key="1">
    <source>
        <dbReference type="ARBA" id="ARBA00004651"/>
    </source>
</evidence>
<evidence type="ECO:0000256" key="8">
    <source>
        <dbReference type="ARBA" id="ARBA00037998"/>
    </source>
</evidence>
<keyword evidence="2" id="KW-0813">Transport</keyword>
<evidence type="ECO:0000256" key="4">
    <source>
        <dbReference type="ARBA" id="ARBA00022692"/>
    </source>
</evidence>
<dbReference type="EMBL" id="CAEZTS010000134">
    <property type="protein sequence ID" value="CAB4586487.1"/>
    <property type="molecule type" value="Genomic_DNA"/>
</dbReference>
<evidence type="ECO:0000313" key="10">
    <source>
        <dbReference type="EMBL" id="CAB4586487.1"/>
    </source>
</evidence>
<evidence type="ECO:0000256" key="9">
    <source>
        <dbReference type="SAM" id="Phobius"/>
    </source>
</evidence>
<feature type="transmembrane region" description="Helical" evidence="9">
    <location>
        <begin position="417"/>
        <end position="436"/>
    </location>
</feature>
<keyword evidence="4 9" id="KW-0812">Transmembrane</keyword>
<feature type="transmembrane region" description="Helical" evidence="9">
    <location>
        <begin position="674"/>
        <end position="690"/>
    </location>
</feature>
<keyword evidence="7 9" id="KW-0472">Membrane</keyword>
<feature type="transmembrane region" description="Helical" evidence="9">
    <location>
        <begin position="464"/>
        <end position="483"/>
    </location>
</feature>
<dbReference type="GO" id="GO:0006865">
    <property type="term" value="P:amino acid transport"/>
    <property type="evidence" value="ECO:0007669"/>
    <property type="project" value="UniProtKB-KW"/>
</dbReference>
<name>A0A6J6FDW6_9ZZZZ</name>
<sequence length="757" mass="79642">MQELLTFTIIGLSTGAIYAVVASGLVVTYTTSGIFNLAHGATGMLAAFTYWQLRFDWDLPAPLALFITLFVLCPLFGIVTERFVMRGLQGTTEVVRLSVTVALFAFMIGLANWIWPNDASREAFLKFYEGNSISIGGFNVSWHRLITFGCAVVVAIILRIVLYKTRMGVAMRAVVDDRNLTELNGGRPDRVSMFAWAMGASLAGLAGILLAGDQQLNIEPLTLLVINAYAAAIIGRLKSLPLTFLGAGLLGLLDAYYLMVSDESWFPQTAFGFSLSGVRAALPTIVLFIALLARPQSRLRVGTAKLRDENRVPEWRTAIMGAVALVVVVIGISGMLTRSNTLLLLNGFTFAMVTLSLVPLTGYAGQMSLAPLTFAGLGAIAMSKLPGNGSLLTLVVAIAIVAVVGAIVALPALRLSGIYLALSTAAFAVMVSKIVFNQRQTFQTGNITVPVLRVPFVTIDSPRARLILAAVCFSILGLVVVAVRRSRLGRRLIALKDSPAAAATLGMSLTRTKLAAFAISAGIAACAGALAGDKVSPQQYDFTQSLPIVLLAVVGGVGSVAGALFGGLLLGGNSVLATIVPSVKNLTKIGPGTIGITLGRNPQGAAAQIGDSFRPLIEQPRLIAVSAAGAVGIWALDTTGAISHWSFFVAGVVWILAVSPNLPALMAAPTRRRVMAGAWLAIGMVIAAGIDWGTALDATGQRIILIIALVALFGVGAQRLLESAPRLHTSSPDLAGLDREFGREEIELAEQKIGVVL</sequence>
<feature type="transmembrane region" description="Helical" evidence="9">
    <location>
        <begin position="6"/>
        <end position="27"/>
    </location>
</feature>
<feature type="transmembrane region" description="Helical" evidence="9">
    <location>
        <begin position="97"/>
        <end position="115"/>
    </location>
</feature>
<dbReference type="CDD" id="cd06581">
    <property type="entry name" value="TM_PBP1_LivM_like"/>
    <property type="match status" value="1"/>
</dbReference>
<feature type="transmembrane region" description="Helical" evidence="9">
    <location>
        <begin position="620"/>
        <end position="636"/>
    </location>
</feature>
<feature type="transmembrane region" description="Helical" evidence="9">
    <location>
        <begin position="193"/>
        <end position="212"/>
    </location>
</feature>
<dbReference type="AlphaFoldDB" id="A0A6J6FDW6"/>
<feature type="transmembrane region" description="Helical" evidence="9">
    <location>
        <begin position="63"/>
        <end position="85"/>
    </location>
</feature>
<dbReference type="Pfam" id="PF02653">
    <property type="entry name" value="BPD_transp_2"/>
    <property type="match status" value="2"/>
</dbReference>
<evidence type="ECO:0000256" key="5">
    <source>
        <dbReference type="ARBA" id="ARBA00022970"/>
    </source>
</evidence>